<evidence type="ECO:0000256" key="6">
    <source>
        <dbReference type="ARBA" id="ARBA00023136"/>
    </source>
</evidence>
<dbReference type="STRING" id="1233.SAMN05216387_11534"/>
<evidence type="ECO:0000256" key="7">
    <source>
        <dbReference type="SAM" id="Phobius"/>
    </source>
</evidence>
<feature type="transmembrane region" description="Helical" evidence="7">
    <location>
        <begin position="179"/>
        <end position="196"/>
    </location>
</feature>
<evidence type="ECO:0000256" key="2">
    <source>
        <dbReference type="ARBA" id="ARBA00007400"/>
    </source>
</evidence>
<evidence type="ECO:0000256" key="5">
    <source>
        <dbReference type="ARBA" id="ARBA00022989"/>
    </source>
</evidence>
<gene>
    <name evidence="9" type="ORF">SAMN05216387_11534</name>
</gene>
<feature type="transmembrane region" description="Helical" evidence="7">
    <location>
        <begin position="148"/>
        <end position="167"/>
    </location>
</feature>
<dbReference type="PANTHER" id="PTHR40074">
    <property type="entry name" value="O-ACETYLTRANSFERASE WECH"/>
    <property type="match status" value="1"/>
</dbReference>
<keyword evidence="5 7" id="KW-1133">Transmembrane helix</keyword>
<evidence type="ECO:0000256" key="4">
    <source>
        <dbReference type="ARBA" id="ARBA00022692"/>
    </source>
</evidence>
<dbReference type="GO" id="GO:0005886">
    <property type="term" value="C:plasma membrane"/>
    <property type="evidence" value="ECO:0007669"/>
    <property type="project" value="UniProtKB-SubCell"/>
</dbReference>
<comment type="subcellular location">
    <subcellularLocation>
        <location evidence="1">Cell membrane</location>
        <topology evidence="1">Multi-pass membrane protein</topology>
    </subcellularLocation>
</comment>
<sequence>MHANISRVPLLDALKAIACLSIVSHHLAAYGPMSEIAYPLFPGLIEGVYEYGRMAVQVFIVIAGFLFAGKHAPGGVLVMAYPVQAIKQRYFRLVVPYLAALILAIACAAVARRWMIHDSIPDAPNLLQLLAHAFLLQDLLDQEVLSAGVWYVAVDFQLFMLTVMLLWLSGQIQCWYPNLKAAGQIVITGVTLASLFVFNRDNSWDETAFYFFGSFGLGILVYWIANTRHRSLWLLLLVLVVIMALLVDFRARIAVAGLVMLMLGLARQYSSLLENLPLPNFLTSLGRISYSIFLVHFPLCLVVNTTFFHFFPAQPVTNAFGLILAFCVSIFGGALFFRWVENIWSSPAHVWKRTKGTVVSVAEAGDFSRSKGTLQ</sequence>
<evidence type="ECO:0000256" key="1">
    <source>
        <dbReference type="ARBA" id="ARBA00004651"/>
    </source>
</evidence>
<feature type="transmembrane region" description="Helical" evidence="7">
    <location>
        <begin position="90"/>
        <end position="111"/>
    </location>
</feature>
<keyword evidence="9" id="KW-0808">Transferase</keyword>
<dbReference type="AlphaFoldDB" id="A0A1H7R6W3"/>
<keyword evidence="3" id="KW-1003">Cell membrane</keyword>
<name>A0A1H7R6W3_9PROT</name>
<keyword evidence="9" id="KW-0378">Hydrolase</keyword>
<dbReference type="Proteomes" id="UP000198620">
    <property type="component" value="Unassembled WGS sequence"/>
</dbReference>
<dbReference type="PANTHER" id="PTHR40074:SF2">
    <property type="entry name" value="O-ACETYLTRANSFERASE WECH"/>
    <property type="match status" value="1"/>
</dbReference>
<comment type="similarity">
    <text evidence="2">Belongs to the acyltransferase 3 family.</text>
</comment>
<dbReference type="EMBL" id="FOBH01000015">
    <property type="protein sequence ID" value="SEL55986.1"/>
    <property type="molecule type" value="Genomic_DNA"/>
</dbReference>
<keyword evidence="4 7" id="KW-0812">Transmembrane</keyword>
<keyword evidence="10" id="KW-1185">Reference proteome</keyword>
<dbReference type="RefSeq" id="WP_177171866.1">
    <property type="nucleotide sequence ID" value="NZ_FOBH01000015.1"/>
</dbReference>
<organism evidence="9 10">
    <name type="scientific">Nitrosovibrio tenuis</name>
    <dbReference type="NCBI Taxonomy" id="1233"/>
    <lineage>
        <taxon>Bacteria</taxon>
        <taxon>Pseudomonadati</taxon>
        <taxon>Pseudomonadota</taxon>
        <taxon>Betaproteobacteria</taxon>
        <taxon>Nitrosomonadales</taxon>
        <taxon>Nitrosomonadaceae</taxon>
        <taxon>Nitrosovibrio</taxon>
    </lineage>
</organism>
<evidence type="ECO:0000313" key="9">
    <source>
        <dbReference type="EMBL" id="SEL55986.1"/>
    </source>
</evidence>
<dbReference type="GO" id="GO:0009246">
    <property type="term" value="P:enterobacterial common antigen biosynthetic process"/>
    <property type="evidence" value="ECO:0007669"/>
    <property type="project" value="TreeGrafter"/>
</dbReference>
<dbReference type="GO" id="GO:0016413">
    <property type="term" value="F:O-acetyltransferase activity"/>
    <property type="evidence" value="ECO:0007669"/>
    <property type="project" value="TreeGrafter"/>
</dbReference>
<reference evidence="9 10" key="1">
    <citation type="submission" date="2016-10" db="EMBL/GenBank/DDBJ databases">
        <authorList>
            <person name="de Groot N.N."/>
        </authorList>
    </citation>
    <scope>NUCLEOTIDE SEQUENCE [LARGE SCALE GENOMIC DNA]</scope>
    <source>
        <strain evidence="9 10">Nv1</strain>
    </source>
</reference>
<feature type="transmembrane region" description="Helical" evidence="7">
    <location>
        <begin position="317"/>
        <end position="337"/>
    </location>
</feature>
<protein>
    <submittedName>
        <fullName evidence="9">Peptidoglycan/LPS O-acetylase OafA/YrhL, contains acyltransferase and SGNH-hydrolase domains</fullName>
    </submittedName>
</protein>
<dbReference type="Pfam" id="PF01757">
    <property type="entry name" value="Acyl_transf_3"/>
    <property type="match status" value="1"/>
</dbReference>
<feature type="transmembrane region" description="Helical" evidence="7">
    <location>
        <begin position="208"/>
        <end position="225"/>
    </location>
</feature>
<keyword evidence="9" id="KW-0012">Acyltransferase</keyword>
<proteinExistence type="inferred from homology"/>
<keyword evidence="6 7" id="KW-0472">Membrane</keyword>
<feature type="transmembrane region" description="Helical" evidence="7">
    <location>
        <begin position="290"/>
        <end position="311"/>
    </location>
</feature>
<feature type="domain" description="Acyltransferase 3" evidence="8">
    <location>
        <begin position="11"/>
        <end position="333"/>
    </location>
</feature>
<evidence type="ECO:0000256" key="3">
    <source>
        <dbReference type="ARBA" id="ARBA00022475"/>
    </source>
</evidence>
<evidence type="ECO:0000313" key="10">
    <source>
        <dbReference type="Proteomes" id="UP000198620"/>
    </source>
</evidence>
<dbReference type="GO" id="GO:0016787">
    <property type="term" value="F:hydrolase activity"/>
    <property type="evidence" value="ECO:0007669"/>
    <property type="project" value="UniProtKB-KW"/>
</dbReference>
<accession>A0A1H7R6W3</accession>
<evidence type="ECO:0000259" key="8">
    <source>
        <dbReference type="Pfam" id="PF01757"/>
    </source>
</evidence>
<dbReference type="InterPro" id="IPR002656">
    <property type="entry name" value="Acyl_transf_3_dom"/>
</dbReference>
<feature type="transmembrane region" description="Helical" evidence="7">
    <location>
        <begin position="232"/>
        <end position="247"/>
    </location>
</feature>